<evidence type="ECO:0000313" key="2">
    <source>
        <dbReference type="Proteomes" id="UP001479520"/>
    </source>
</evidence>
<dbReference type="Proteomes" id="UP001479520">
    <property type="component" value="Plasmid unnamed1"/>
</dbReference>
<accession>A0ABZ2XMW2</accession>
<evidence type="ECO:0000313" key="1">
    <source>
        <dbReference type="EMBL" id="WZJ23272.1"/>
    </source>
</evidence>
<evidence type="ECO:0008006" key="3">
    <source>
        <dbReference type="Google" id="ProtNLM"/>
    </source>
</evidence>
<reference evidence="1 2" key="1">
    <citation type="submission" date="2024-04" db="EMBL/GenBank/DDBJ databases">
        <title>Dissimilatory iodate-reducing microorganisms contribute to the enrichment of iodine in groundwater.</title>
        <authorList>
            <person name="Jiang Z."/>
        </authorList>
    </citation>
    <scope>NUCLEOTIDE SEQUENCE [LARGE SCALE GENOMIC DNA]</scope>
    <source>
        <strain evidence="1 2">NCP973</strain>
        <plasmid evidence="1 2">unnamed1</plasmid>
    </source>
</reference>
<keyword evidence="2" id="KW-1185">Reference proteome</keyword>
<sequence length="68" mass="7557">MTSEQFRAYQAELGGLTHGATATLLGVSEVTVKRYATGHLIPEQTAKLLRALVLLRRLKKMDKLMQMA</sequence>
<geneLocation type="plasmid" evidence="1 2">
    <name>unnamed1</name>
</geneLocation>
<dbReference type="InterPro" id="IPR010982">
    <property type="entry name" value="Lambda_DNA-bd_dom_sf"/>
</dbReference>
<gene>
    <name evidence="1" type="ORF">AADV58_17845</name>
</gene>
<dbReference type="RefSeq" id="WP_341744611.1">
    <property type="nucleotide sequence ID" value="NZ_CP151407.1"/>
</dbReference>
<name>A0ABZ2XMW2_9RHOO</name>
<dbReference type="Gene3D" id="1.10.260.40">
    <property type="entry name" value="lambda repressor-like DNA-binding domains"/>
    <property type="match status" value="1"/>
</dbReference>
<keyword evidence="1" id="KW-0614">Plasmid</keyword>
<protein>
    <recommendedName>
        <fullName evidence="3">Transcriptional regulator</fullName>
    </recommendedName>
</protein>
<proteinExistence type="predicted"/>
<organism evidence="1 2">
    <name type="scientific">Azonexus hydrophilus</name>
    <dbReference type="NCBI Taxonomy" id="418702"/>
    <lineage>
        <taxon>Bacteria</taxon>
        <taxon>Pseudomonadati</taxon>
        <taxon>Pseudomonadota</taxon>
        <taxon>Betaproteobacteria</taxon>
        <taxon>Rhodocyclales</taxon>
        <taxon>Azonexaceae</taxon>
        <taxon>Azonexus</taxon>
    </lineage>
</organism>
<dbReference type="EMBL" id="CP151407">
    <property type="protein sequence ID" value="WZJ23272.1"/>
    <property type="molecule type" value="Genomic_DNA"/>
</dbReference>